<dbReference type="OrthoDB" id="5835829at2759"/>
<dbReference type="Gene3D" id="3.40.50.2000">
    <property type="entry name" value="Glycogen Phosphorylase B"/>
    <property type="match status" value="1"/>
</dbReference>
<gene>
    <name evidence="7" type="ORF">TTRE_0000330001</name>
</gene>
<dbReference type="Proteomes" id="UP000030665">
    <property type="component" value="Unassembled WGS sequence"/>
</dbReference>
<proteinExistence type="inferred from homology"/>
<evidence type="ECO:0000313" key="7">
    <source>
        <dbReference type="EMBL" id="CDW55029.1"/>
    </source>
</evidence>
<evidence type="ECO:0000256" key="1">
    <source>
        <dbReference type="ARBA" id="ARBA00009995"/>
    </source>
</evidence>
<evidence type="ECO:0000256" key="2">
    <source>
        <dbReference type="ARBA" id="ARBA00022676"/>
    </source>
</evidence>
<dbReference type="GO" id="GO:0015020">
    <property type="term" value="F:glucuronosyltransferase activity"/>
    <property type="evidence" value="ECO:0007669"/>
    <property type="project" value="UniProtKB-EC"/>
</dbReference>
<reference evidence="7" key="2">
    <citation type="submission" date="2014-03" db="EMBL/GenBank/DDBJ databases">
        <title>The whipworm genome and dual-species transcriptomics of an intimate host-pathogen interaction.</title>
        <authorList>
            <person name="Foth B.J."/>
            <person name="Tsai I.J."/>
            <person name="Reid A.J."/>
            <person name="Bancroft A.J."/>
            <person name="Nichol S."/>
            <person name="Tracey A."/>
            <person name="Holroyd N."/>
            <person name="Cotton J.A."/>
            <person name="Stanley E.J."/>
            <person name="Zarowiecki M."/>
            <person name="Liu J.Z."/>
            <person name="Huckvale T."/>
            <person name="Cooper P.J."/>
            <person name="Grencis R.K."/>
            <person name="Berriman M."/>
        </authorList>
    </citation>
    <scope>NUCLEOTIDE SEQUENCE [LARGE SCALE GENOMIC DNA]</scope>
</reference>
<comment type="catalytic activity">
    <reaction evidence="4 6">
        <text>glucuronate acceptor + UDP-alpha-D-glucuronate = acceptor beta-D-glucuronoside + UDP + H(+)</text>
        <dbReference type="Rhea" id="RHEA:21032"/>
        <dbReference type="ChEBI" id="CHEBI:15378"/>
        <dbReference type="ChEBI" id="CHEBI:58052"/>
        <dbReference type="ChEBI" id="CHEBI:58223"/>
        <dbReference type="ChEBI" id="CHEBI:132367"/>
        <dbReference type="ChEBI" id="CHEBI:132368"/>
        <dbReference type="EC" id="2.4.1.17"/>
    </reaction>
</comment>
<sequence>MKYATTIIAILATSLAMKGTAKVKNILFMPAMGAPSHVKSMIPLAENLVKDGHNISLVQYYNEKREKVTHDSIQFIYVLISGMSLMSEKDEATIWRTKGLNRGPFFKSSWSASTACHRSRHAENHSDFYKKLSTLNWDLLIVDSIFQPCGMIFCVNTKNQAWIDYSTTLMFQSVRRYRASSVPSCAILSMSADSYQPSNFRNRLFSVVDDFAEQVFWFIINAHTIMLERFEDFVFSIEHTNAFYTNAVYSLGSLSPMLEVPLPQTMSTFSLDYACPKALSLSNEYKTISSTFEHLPQYRIVWQFNGNLNSLSNNSHLKLEPWIPLPSLLQHPKTVLFITHSGMKSFREAICFAVPMLSVPLFGDQIRNAALTKMHGLGLSLDKTKLTNESFYETVVKVLHDQTYKQRVTKLSAMLSDNLIDETEKGSFWISFYLRHPQNLLSPPSTNCLFIQRKFLQALSRNKRMSVVGCHNSIEQLQLKMSPCINFPAYFNCGSMKRVESKSINAQLNNKKNW</sequence>
<evidence type="ECO:0000313" key="8">
    <source>
        <dbReference type="Proteomes" id="UP000030665"/>
    </source>
</evidence>
<evidence type="ECO:0000256" key="5">
    <source>
        <dbReference type="RuleBase" id="RU003718"/>
    </source>
</evidence>
<dbReference type="Pfam" id="PF00201">
    <property type="entry name" value="UDPGT"/>
    <property type="match status" value="1"/>
</dbReference>
<dbReference type="EC" id="2.4.1.17" evidence="6"/>
<dbReference type="SUPFAM" id="SSF53756">
    <property type="entry name" value="UDP-Glycosyltransferase/glycogen phosphorylase"/>
    <property type="match status" value="1"/>
</dbReference>
<accession>A0A077Z5C4</accession>
<dbReference type="InterPro" id="IPR050271">
    <property type="entry name" value="UDP-glycosyltransferase"/>
</dbReference>
<comment type="subcellular location">
    <subcellularLocation>
        <location evidence="6">Membrane</location>
        <topology evidence="6">Single-pass membrane protein</topology>
    </subcellularLocation>
</comment>
<dbReference type="STRING" id="36087.A0A077Z5C4"/>
<dbReference type="PANTHER" id="PTHR48043:SF62">
    <property type="entry name" value="GLUCURONOSYLTRANSFERASE"/>
    <property type="match status" value="1"/>
</dbReference>
<dbReference type="InterPro" id="IPR002213">
    <property type="entry name" value="UDP_glucos_trans"/>
</dbReference>
<dbReference type="EMBL" id="HG805931">
    <property type="protein sequence ID" value="CDW55029.1"/>
    <property type="molecule type" value="Genomic_DNA"/>
</dbReference>
<organism evidence="7 8">
    <name type="scientific">Trichuris trichiura</name>
    <name type="common">Whipworm</name>
    <name type="synonym">Trichocephalus trichiurus</name>
    <dbReference type="NCBI Taxonomy" id="36087"/>
    <lineage>
        <taxon>Eukaryota</taxon>
        <taxon>Metazoa</taxon>
        <taxon>Ecdysozoa</taxon>
        <taxon>Nematoda</taxon>
        <taxon>Enoplea</taxon>
        <taxon>Dorylaimia</taxon>
        <taxon>Trichinellida</taxon>
        <taxon>Trichuridae</taxon>
        <taxon>Trichuris</taxon>
    </lineage>
</organism>
<dbReference type="GO" id="GO:0016020">
    <property type="term" value="C:membrane"/>
    <property type="evidence" value="ECO:0007669"/>
    <property type="project" value="UniProtKB-SubCell"/>
</dbReference>
<keyword evidence="3 5" id="KW-0808">Transferase</keyword>
<name>A0A077Z5C4_TRITR</name>
<protein>
    <recommendedName>
        <fullName evidence="6">UDP-glucuronosyltransferase</fullName>
        <ecNumber evidence="6">2.4.1.17</ecNumber>
    </recommendedName>
</protein>
<dbReference type="PROSITE" id="PS00375">
    <property type="entry name" value="UDPGT"/>
    <property type="match status" value="1"/>
</dbReference>
<keyword evidence="2 5" id="KW-0328">Glycosyltransferase</keyword>
<evidence type="ECO:0000256" key="6">
    <source>
        <dbReference type="RuleBase" id="RU362059"/>
    </source>
</evidence>
<evidence type="ECO:0000256" key="3">
    <source>
        <dbReference type="ARBA" id="ARBA00022679"/>
    </source>
</evidence>
<dbReference type="InterPro" id="IPR035595">
    <property type="entry name" value="UDP_glycos_trans_CS"/>
</dbReference>
<keyword evidence="8" id="KW-1185">Reference proteome</keyword>
<comment type="similarity">
    <text evidence="1 5">Belongs to the UDP-glycosyltransferase family.</text>
</comment>
<dbReference type="CDD" id="cd03784">
    <property type="entry name" value="GT1_Gtf-like"/>
    <property type="match status" value="1"/>
</dbReference>
<dbReference type="AlphaFoldDB" id="A0A077Z5C4"/>
<reference evidence="7" key="1">
    <citation type="submission" date="2014-01" db="EMBL/GenBank/DDBJ databases">
        <authorList>
            <person name="Aslett M."/>
        </authorList>
    </citation>
    <scope>NUCLEOTIDE SEQUENCE</scope>
</reference>
<dbReference type="PANTHER" id="PTHR48043">
    <property type="entry name" value="EG:EG0003.4 PROTEIN-RELATED"/>
    <property type="match status" value="1"/>
</dbReference>
<evidence type="ECO:0000256" key="4">
    <source>
        <dbReference type="ARBA" id="ARBA00047475"/>
    </source>
</evidence>